<proteinExistence type="predicted"/>
<name>A0A9P4XW83_CRYP1</name>
<dbReference type="InterPro" id="IPR029068">
    <property type="entry name" value="Glyas_Bleomycin-R_OHBP_Dase"/>
</dbReference>
<dbReference type="CDD" id="cd06587">
    <property type="entry name" value="VOC"/>
    <property type="match status" value="1"/>
</dbReference>
<comment type="caution">
    <text evidence="2">The sequence shown here is derived from an EMBL/GenBank/DDBJ whole genome shotgun (WGS) entry which is preliminary data.</text>
</comment>
<keyword evidence="2" id="KW-0223">Dioxygenase</keyword>
<keyword evidence="2" id="KW-0560">Oxidoreductase</keyword>
<dbReference type="AlphaFoldDB" id="A0A9P4XW83"/>
<dbReference type="EMBL" id="MU032350">
    <property type="protein sequence ID" value="KAF3762148.1"/>
    <property type="molecule type" value="Genomic_DNA"/>
</dbReference>
<gene>
    <name evidence="2" type="ORF">M406DRAFT_332539</name>
</gene>
<evidence type="ECO:0000313" key="3">
    <source>
        <dbReference type="Proteomes" id="UP000803844"/>
    </source>
</evidence>
<keyword evidence="3" id="KW-1185">Reference proteome</keyword>
<protein>
    <submittedName>
        <fullName evidence="2">Glyoxalase/Bleomycin resistance protein/Dihydroxybiphenyl dioxygenase</fullName>
    </submittedName>
</protein>
<organism evidence="2 3">
    <name type="scientific">Cryphonectria parasitica (strain ATCC 38755 / EP155)</name>
    <dbReference type="NCBI Taxonomy" id="660469"/>
    <lineage>
        <taxon>Eukaryota</taxon>
        <taxon>Fungi</taxon>
        <taxon>Dikarya</taxon>
        <taxon>Ascomycota</taxon>
        <taxon>Pezizomycotina</taxon>
        <taxon>Sordariomycetes</taxon>
        <taxon>Sordariomycetidae</taxon>
        <taxon>Diaporthales</taxon>
        <taxon>Cryphonectriaceae</taxon>
        <taxon>Cryphonectria-Endothia species complex</taxon>
        <taxon>Cryphonectria</taxon>
    </lineage>
</organism>
<dbReference type="InterPro" id="IPR037523">
    <property type="entry name" value="VOC_core"/>
</dbReference>
<accession>A0A9P4XW83</accession>
<evidence type="ECO:0000259" key="1">
    <source>
        <dbReference type="PROSITE" id="PS51819"/>
    </source>
</evidence>
<dbReference type="InterPro" id="IPR004360">
    <property type="entry name" value="Glyas_Fos-R_dOase_dom"/>
</dbReference>
<dbReference type="Gene3D" id="3.10.180.10">
    <property type="entry name" value="2,3-Dihydroxybiphenyl 1,2-Dioxygenase, domain 1"/>
    <property type="match status" value="1"/>
</dbReference>
<dbReference type="RefSeq" id="XP_040773127.1">
    <property type="nucleotide sequence ID" value="XM_040920754.1"/>
</dbReference>
<dbReference type="Pfam" id="PF00903">
    <property type="entry name" value="Glyoxalase"/>
    <property type="match status" value="1"/>
</dbReference>
<sequence length="146" mass="16375">MALAGVHHFKLPSSDIDRTVAFYTTHLPLTHLPELNHVEASTGSVYAKILRHTPSQTTLEIRNAPEQAARERGWDPITWAVQGYSDLVRWREHFISAGVRHTAVYKGVTGWGLTAEDPDGRLVRFYTLEEHGITADLDPAVSTKFE</sequence>
<dbReference type="PROSITE" id="PS51819">
    <property type="entry name" value="VOC"/>
    <property type="match status" value="1"/>
</dbReference>
<dbReference type="GO" id="GO:0051213">
    <property type="term" value="F:dioxygenase activity"/>
    <property type="evidence" value="ECO:0007669"/>
    <property type="project" value="UniProtKB-KW"/>
</dbReference>
<evidence type="ECO:0000313" key="2">
    <source>
        <dbReference type="EMBL" id="KAF3762148.1"/>
    </source>
</evidence>
<dbReference type="SUPFAM" id="SSF54593">
    <property type="entry name" value="Glyoxalase/Bleomycin resistance protein/Dihydroxybiphenyl dioxygenase"/>
    <property type="match status" value="1"/>
</dbReference>
<reference evidence="2" key="1">
    <citation type="journal article" date="2020" name="Phytopathology">
        <title>Genome sequence of the chestnut blight fungus Cryphonectria parasitica EP155: A fundamental resource for an archetypical invasive plant pathogen.</title>
        <authorList>
            <person name="Crouch J.A."/>
            <person name="Dawe A."/>
            <person name="Aerts A."/>
            <person name="Barry K."/>
            <person name="Churchill A.C.L."/>
            <person name="Grimwood J."/>
            <person name="Hillman B."/>
            <person name="Milgroom M.G."/>
            <person name="Pangilinan J."/>
            <person name="Smith M."/>
            <person name="Salamov A."/>
            <person name="Schmutz J."/>
            <person name="Yadav J."/>
            <person name="Grigoriev I.V."/>
            <person name="Nuss D."/>
        </authorList>
    </citation>
    <scope>NUCLEOTIDE SEQUENCE</scope>
    <source>
        <strain evidence="2">EP155</strain>
    </source>
</reference>
<feature type="domain" description="VOC" evidence="1">
    <location>
        <begin position="5"/>
        <end position="128"/>
    </location>
</feature>
<dbReference type="GeneID" id="63837883"/>
<dbReference type="OrthoDB" id="3342959at2759"/>
<dbReference type="Proteomes" id="UP000803844">
    <property type="component" value="Unassembled WGS sequence"/>
</dbReference>